<organism evidence="1 2">
    <name type="scientific">Streptomyces carpinensis</name>
    <dbReference type="NCBI Taxonomy" id="66369"/>
    <lineage>
        <taxon>Bacteria</taxon>
        <taxon>Bacillati</taxon>
        <taxon>Actinomycetota</taxon>
        <taxon>Actinomycetes</taxon>
        <taxon>Kitasatosporales</taxon>
        <taxon>Streptomycetaceae</taxon>
        <taxon>Streptomyces</taxon>
    </lineage>
</organism>
<accession>A0ABV1W9E7</accession>
<dbReference type="Proteomes" id="UP001458415">
    <property type="component" value="Unassembled WGS sequence"/>
</dbReference>
<proteinExistence type="predicted"/>
<name>A0ABV1W9E7_9ACTN</name>
<evidence type="ECO:0000313" key="1">
    <source>
        <dbReference type="EMBL" id="MER6980834.1"/>
    </source>
</evidence>
<gene>
    <name evidence="1" type="ORF">ABT317_28665</name>
</gene>
<evidence type="ECO:0000313" key="2">
    <source>
        <dbReference type="Proteomes" id="UP001458415"/>
    </source>
</evidence>
<protein>
    <submittedName>
        <fullName evidence="1">Uncharacterized protein</fullName>
    </submittedName>
</protein>
<sequence length="54" mass="5852">MGSTETLDRIRTMAFYSIAVQLAVFSRKRVQSFLDQVAQANGSIGGPPRTCSTS</sequence>
<keyword evidence="2" id="KW-1185">Reference proteome</keyword>
<reference evidence="1 2" key="1">
    <citation type="submission" date="2024-06" db="EMBL/GenBank/DDBJ databases">
        <title>The Natural Products Discovery Center: Release of the First 8490 Sequenced Strains for Exploring Actinobacteria Biosynthetic Diversity.</title>
        <authorList>
            <person name="Kalkreuter E."/>
            <person name="Kautsar S.A."/>
            <person name="Yang D."/>
            <person name="Bader C.D."/>
            <person name="Teijaro C.N."/>
            <person name="Fluegel L."/>
            <person name="Davis C.M."/>
            <person name="Simpson J.R."/>
            <person name="Lauterbach L."/>
            <person name="Steele A.D."/>
            <person name="Gui C."/>
            <person name="Meng S."/>
            <person name="Li G."/>
            <person name="Viehrig K."/>
            <person name="Ye F."/>
            <person name="Su P."/>
            <person name="Kiefer A.F."/>
            <person name="Nichols A."/>
            <person name="Cepeda A.J."/>
            <person name="Yan W."/>
            <person name="Fan B."/>
            <person name="Jiang Y."/>
            <person name="Adhikari A."/>
            <person name="Zheng C.-J."/>
            <person name="Schuster L."/>
            <person name="Cowan T.M."/>
            <person name="Smanski M.J."/>
            <person name="Chevrette M.G."/>
            <person name="De Carvalho L.P.S."/>
            <person name="Shen B."/>
        </authorList>
    </citation>
    <scope>NUCLEOTIDE SEQUENCE [LARGE SCALE GENOMIC DNA]</scope>
    <source>
        <strain evidence="1 2">NPDC000634</strain>
    </source>
</reference>
<dbReference type="RefSeq" id="WP_158103946.1">
    <property type="nucleotide sequence ID" value="NZ_MUBM01000266.1"/>
</dbReference>
<dbReference type="EMBL" id="JBEPCU010000633">
    <property type="protein sequence ID" value="MER6980834.1"/>
    <property type="molecule type" value="Genomic_DNA"/>
</dbReference>
<comment type="caution">
    <text evidence="1">The sequence shown here is derived from an EMBL/GenBank/DDBJ whole genome shotgun (WGS) entry which is preliminary data.</text>
</comment>